<keyword evidence="2" id="KW-1185">Reference proteome</keyword>
<protein>
    <submittedName>
        <fullName evidence="1">Uncharacterized protein</fullName>
    </submittedName>
</protein>
<gene>
    <name evidence="1" type="ORF">LSH36_1518g00005</name>
</gene>
<name>A0AAD9MQ38_9ANNE</name>
<organism evidence="1 2">
    <name type="scientific">Paralvinella palmiformis</name>
    <dbReference type="NCBI Taxonomy" id="53620"/>
    <lineage>
        <taxon>Eukaryota</taxon>
        <taxon>Metazoa</taxon>
        <taxon>Spiralia</taxon>
        <taxon>Lophotrochozoa</taxon>
        <taxon>Annelida</taxon>
        <taxon>Polychaeta</taxon>
        <taxon>Sedentaria</taxon>
        <taxon>Canalipalpata</taxon>
        <taxon>Terebellida</taxon>
        <taxon>Terebelliformia</taxon>
        <taxon>Alvinellidae</taxon>
        <taxon>Paralvinella</taxon>
    </lineage>
</organism>
<dbReference type="AlphaFoldDB" id="A0AAD9MQ38"/>
<sequence>MSTPDLLSHRDINSESALPTVTEESITVYMQLFDADMSSKLEDMYRSRFLCSIRNPKYGADTFICGRGCAEMRKSTVYTVDRKLDVCGVLQESQYQGGAGMGPEANCKHVYVVLYALAKAADGIICFETCTQRLHTFHHVKKHTDSPVKMEHFMLLSDGNLQRVLDLDPSP</sequence>
<comment type="caution">
    <text evidence="1">The sequence shown here is derived from an EMBL/GenBank/DDBJ whole genome shotgun (WGS) entry which is preliminary data.</text>
</comment>
<proteinExistence type="predicted"/>
<dbReference type="EMBL" id="JAODUP010001517">
    <property type="protein sequence ID" value="KAK2140003.1"/>
    <property type="molecule type" value="Genomic_DNA"/>
</dbReference>
<reference evidence="1" key="1">
    <citation type="journal article" date="2023" name="Mol. Biol. Evol.">
        <title>Third-Generation Sequencing Reveals the Adaptive Role of the Epigenome in Three Deep-Sea Polychaetes.</title>
        <authorList>
            <person name="Perez M."/>
            <person name="Aroh O."/>
            <person name="Sun Y."/>
            <person name="Lan Y."/>
            <person name="Juniper S.K."/>
            <person name="Young C.R."/>
            <person name="Angers B."/>
            <person name="Qian P.Y."/>
        </authorList>
    </citation>
    <scope>NUCLEOTIDE SEQUENCE</scope>
    <source>
        <strain evidence="1">P08H-3</strain>
    </source>
</reference>
<evidence type="ECO:0000313" key="2">
    <source>
        <dbReference type="Proteomes" id="UP001208570"/>
    </source>
</evidence>
<dbReference type="Proteomes" id="UP001208570">
    <property type="component" value="Unassembled WGS sequence"/>
</dbReference>
<accession>A0AAD9MQ38</accession>
<evidence type="ECO:0000313" key="1">
    <source>
        <dbReference type="EMBL" id="KAK2140003.1"/>
    </source>
</evidence>